<evidence type="ECO:0000313" key="2">
    <source>
        <dbReference type="EMBL" id="KIK48903.1"/>
    </source>
</evidence>
<evidence type="ECO:0008006" key="4">
    <source>
        <dbReference type="Google" id="ProtNLM"/>
    </source>
</evidence>
<dbReference type="PANTHER" id="PTHR23389">
    <property type="entry name" value="CHROMOSOME TRANSMISSION FIDELITY FACTOR 18"/>
    <property type="match status" value="1"/>
</dbReference>
<dbReference type="EMBL" id="KN835135">
    <property type="protein sequence ID" value="KIK48903.1"/>
    <property type="molecule type" value="Genomic_DNA"/>
</dbReference>
<keyword evidence="3" id="KW-1185">Reference proteome</keyword>
<dbReference type="HOGENOM" id="CLU_014669_0_0_1"/>
<dbReference type="OrthoDB" id="9996895at2759"/>
<proteinExistence type="predicted"/>
<feature type="compositionally biased region" description="Low complexity" evidence="1">
    <location>
        <begin position="50"/>
        <end position="59"/>
    </location>
</feature>
<dbReference type="Proteomes" id="UP000054485">
    <property type="component" value="Unassembled WGS sequence"/>
</dbReference>
<dbReference type="SUPFAM" id="SSF52540">
    <property type="entry name" value="P-loop containing nucleoside triphosphate hydrolases"/>
    <property type="match status" value="1"/>
</dbReference>
<feature type="region of interest" description="Disordered" evidence="1">
    <location>
        <begin position="359"/>
        <end position="395"/>
    </location>
</feature>
<dbReference type="GO" id="GO:0005634">
    <property type="term" value="C:nucleus"/>
    <property type="evidence" value="ECO:0007669"/>
    <property type="project" value="TreeGrafter"/>
</dbReference>
<dbReference type="InterPro" id="IPR027417">
    <property type="entry name" value="P-loop_NTPase"/>
</dbReference>
<evidence type="ECO:0000256" key="1">
    <source>
        <dbReference type="SAM" id="MobiDB-lite"/>
    </source>
</evidence>
<organism evidence="2 3">
    <name type="scientific">Suillus luteus UH-Slu-Lm8-n1</name>
    <dbReference type="NCBI Taxonomy" id="930992"/>
    <lineage>
        <taxon>Eukaryota</taxon>
        <taxon>Fungi</taxon>
        <taxon>Dikarya</taxon>
        <taxon>Basidiomycota</taxon>
        <taxon>Agaricomycotina</taxon>
        <taxon>Agaricomycetes</taxon>
        <taxon>Agaricomycetidae</taxon>
        <taxon>Boletales</taxon>
        <taxon>Suillineae</taxon>
        <taxon>Suillaceae</taxon>
        <taxon>Suillus</taxon>
    </lineage>
</organism>
<name>A0A0D0C1X7_9AGAM</name>
<feature type="compositionally biased region" description="Basic and acidic residues" evidence="1">
    <location>
        <begin position="28"/>
        <end position="45"/>
    </location>
</feature>
<feature type="region of interest" description="Disordered" evidence="1">
    <location>
        <begin position="212"/>
        <end position="237"/>
    </location>
</feature>
<protein>
    <recommendedName>
        <fullName evidence="4">AAA+ ATPase domain-containing protein</fullName>
    </recommendedName>
</protein>
<dbReference type="PANTHER" id="PTHR23389:SF21">
    <property type="entry name" value="ATPASE FAMILY AAA DOMAIN-CONTAINING PROTEIN 5"/>
    <property type="match status" value="1"/>
</dbReference>
<dbReference type="STRING" id="930992.A0A0D0C1X7"/>
<gene>
    <name evidence="2" type="ORF">CY34DRAFT_797695</name>
</gene>
<dbReference type="InParanoid" id="A0A0D0C1X7"/>
<sequence>MTEKRQSRVTRSTRAKQASAQKTLYDLFQKDEEMKPSEEGSKGLDEANTSSSIHSVDIIVIDDEPTPPRPKARRVIRDSVRQNNIQPAKLFPIFGTPSITPIQTAPSQSSSTTASRNTGGDILIELSDDEQSPSSQQSFLSPPEMDSLHQSPPITVLSCIEDINPPNNGPNTVVQATAPRNRIYVPGDIHPPVKRHVPLGDMTPDAPYPNKETQHVRGPQNTFNASSEPPKRYKRSLPDATDDMSLCFLSSLSQGFRDPPQPSIFPRISSQSECEEYLGVDGPRDATHHAAISKILNGKDYANRTASGPSQQEIWTTYFRPRRADEVLGNESRALYIRDWLKALEIRLHATYLPAAKSSVAGTGRRKAKPDPPERAPKRPRVIRAVDKKRGRKRRRLDSEDELDVFIARSDDEGDTISDAPEKETDDDDFNFCQRTLSRLKRNDNSLLLEQHPSNSEIGVDTIPTNPNYQSSDANFTDILTNTLIITGPSGCGKSAAVYACADELGWEVFEVYPGIGRRSGANLDNLVGDVGKNHLIQQTRPRYRTAAAQCDTRASAALSTLFPKAGKVNPQPSPTYSDTEHPSDVVDTHVLVDAASESLQDTVEPPVAIDELVGSLKTNGPVKPSATARQSLILLEEVDILFKEDAGFWPAVVDLIKECRRPVIMTCNDIKLVPVADLPLQSVLTFQPCPSEPAVTFLQCLCVTQGYAIPRDKLIQLYETTYIVQSMDLPDAPLNPRTEPLPPPDLRRSITQLQLICTDATHEAKVPQEAQGAAENFSSLPMTISAQSSADVSETSMEELWRWASTYTDCVSYTDSYLCRAPLDGHEALSYNLSESSLDDELGHAILIRPPHVSDTRDTLAFYHNDELIVQDAIHLSRGKHEVLGVIPITTSINPAASDSNTDMETRLFCARVEHQAQMLTALQDIVQPPAPLMPQSSVYLDYIPWVRFMVKVDDILERLAWDEMEKVKSGRLTRNSMKARHIRTIDLREDQRRALVATRIQELEEGCG</sequence>
<dbReference type="GO" id="GO:0003677">
    <property type="term" value="F:DNA binding"/>
    <property type="evidence" value="ECO:0007669"/>
    <property type="project" value="TreeGrafter"/>
</dbReference>
<dbReference type="AlphaFoldDB" id="A0A0D0C1X7"/>
<feature type="region of interest" description="Disordered" evidence="1">
    <location>
        <begin position="1"/>
        <end position="75"/>
    </location>
</feature>
<feature type="region of interest" description="Disordered" evidence="1">
    <location>
        <begin position="96"/>
        <end position="151"/>
    </location>
</feature>
<feature type="compositionally biased region" description="Low complexity" evidence="1">
    <location>
        <begin position="132"/>
        <end position="143"/>
    </location>
</feature>
<feature type="compositionally biased region" description="Low complexity" evidence="1">
    <location>
        <begin position="100"/>
        <end position="115"/>
    </location>
</feature>
<feature type="compositionally biased region" description="Basic residues" evidence="1">
    <location>
        <begin position="378"/>
        <end position="395"/>
    </location>
</feature>
<accession>A0A0D0C1X7</accession>
<evidence type="ECO:0000313" key="3">
    <source>
        <dbReference type="Proteomes" id="UP000054485"/>
    </source>
</evidence>
<reference evidence="2 3" key="1">
    <citation type="submission" date="2014-04" db="EMBL/GenBank/DDBJ databases">
        <authorList>
            <consortium name="DOE Joint Genome Institute"/>
            <person name="Kuo A."/>
            <person name="Ruytinx J."/>
            <person name="Rineau F."/>
            <person name="Colpaert J."/>
            <person name="Kohler A."/>
            <person name="Nagy L.G."/>
            <person name="Floudas D."/>
            <person name="Copeland A."/>
            <person name="Barry K.W."/>
            <person name="Cichocki N."/>
            <person name="Veneault-Fourrey C."/>
            <person name="LaButti K."/>
            <person name="Lindquist E.A."/>
            <person name="Lipzen A."/>
            <person name="Lundell T."/>
            <person name="Morin E."/>
            <person name="Murat C."/>
            <person name="Sun H."/>
            <person name="Tunlid A."/>
            <person name="Henrissat B."/>
            <person name="Grigoriev I.V."/>
            <person name="Hibbett D.S."/>
            <person name="Martin F."/>
            <person name="Nordberg H.P."/>
            <person name="Cantor M.N."/>
            <person name="Hua S.X."/>
        </authorList>
    </citation>
    <scope>NUCLEOTIDE SEQUENCE [LARGE SCALE GENOMIC DNA]</scope>
    <source>
        <strain evidence="2 3">UH-Slu-Lm8-n1</strain>
    </source>
</reference>
<dbReference type="Gene3D" id="3.40.50.300">
    <property type="entry name" value="P-loop containing nucleotide triphosphate hydrolases"/>
    <property type="match status" value="1"/>
</dbReference>
<reference evidence="3" key="2">
    <citation type="submission" date="2015-01" db="EMBL/GenBank/DDBJ databases">
        <title>Evolutionary Origins and Diversification of the Mycorrhizal Mutualists.</title>
        <authorList>
            <consortium name="DOE Joint Genome Institute"/>
            <consortium name="Mycorrhizal Genomics Consortium"/>
            <person name="Kohler A."/>
            <person name="Kuo A."/>
            <person name="Nagy L.G."/>
            <person name="Floudas D."/>
            <person name="Copeland A."/>
            <person name="Barry K.W."/>
            <person name="Cichocki N."/>
            <person name="Veneault-Fourrey C."/>
            <person name="LaButti K."/>
            <person name="Lindquist E.A."/>
            <person name="Lipzen A."/>
            <person name="Lundell T."/>
            <person name="Morin E."/>
            <person name="Murat C."/>
            <person name="Riley R."/>
            <person name="Ohm R."/>
            <person name="Sun H."/>
            <person name="Tunlid A."/>
            <person name="Henrissat B."/>
            <person name="Grigoriev I.V."/>
            <person name="Hibbett D.S."/>
            <person name="Martin F."/>
        </authorList>
    </citation>
    <scope>NUCLEOTIDE SEQUENCE [LARGE SCALE GENOMIC DNA]</scope>
    <source>
        <strain evidence="3">UH-Slu-Lm8-n1</strain>
    </source>
</reference>